<gene>
    <name evidence="1" type="ORF">DAPPUDRAFT_325538</name>
</gene>
<dbReference type="InParanoid" id="E9H521"/>
<proteinExistence type="predicted"/>
<evidence type="ECO:0000313" key="1">
    <source>
        <dbReference type="EMBL" id="EFX73257.1"/>
    </source>
</evidence>
<dbReference type="KEGG" id="dpx:DAPPUDRAFT_325538"/>
<reference evidence="1 2" key="1">
    <citation type="journal article" date="2011" name="Science">
        <title>The ecoresponsive genome of Daphnia pulex.</title>
        <authorList>
            <person name="Colbourne J.K."/>
            <person name="Pfrender M.E."/>
            <person name="Gilbert D."/>
            <person name="Thomas W.K."/>
            <person name="Tucker A."/>
            <person name="Oakley T.H."/>
            <person name="Tokishita S."/>
            <person name="Aerts A."/>
            <person name="Arnold G.J."/>
            <person name="Basu M.K."/>
            <person name="Bauer D.J."/>
            <person name="Caceres C.E."/>
            <person name="Carmel L."/>
            <person name="Casola C."/>
            <person name="Choi J.H."/>
            <person name="Detter J.C."/>
            <person name="Dong Q."/>
            <person name="Dusheyko S."/>
            <person name="Eads B.D."/>
            <person name="Frohlich T."/>
            <person name="Geiler-Samerotte K.A."/>
            <person name="Gerlach D."/>
            <person name="Hatcher P."/>
            <person name="Jogdeo S."/>
            <person name="Krijgsveld J."/>
            <person name="Kriventseva E.V."/>
            <person name="Kultz D."/>
            <person name="Laforsch C."/>
            <person name="Lindquist E."/>
            <person name="Lopez J."/>
            <person name="Manak J.R."/>
            <person name="Muller J."/>
            <person name="Pangilinan J."/>
            <person name="Patwardhan R.P."/>
            <person name="Pitluck S."/>
            <person name="Pritham E.J."/>
            <person name="Rechtsteiner A."/>
            <person name="Rho M."/>
            <person name="Rogozin I.B."/>
            <person name="Sakarya O."/>
            <person name="Salamov A."/>
            <person name="Schaack S."/>
            <person name="Shapiro H."/>
            <person name="Shiga Y."/>
            <person name="Skalitzky C."/>
            <person name="Smith Z."/>
            <person name="Souvorov A."/>
            <person name="Sung W."/>
            <person name="Tang Z."/>
            <person name="Tsuchiya D."/>
            <person name="Tu H."/>
            <person name="Vos H."/>
            <person name="Wang M."/>
            <person name="Wolf Y.I."/>
            <person name="Yamagata H."/>
            <person name="Yamada T."/>
            <person name="Ye Y."/>
            <person name="Shaw J.R."/>
            <person name="Andrews J."/>
            <person name="Crease T.J."/>
            <person name="Tang H."/>
            <person name="Lucas S.M."/>
            <person name="Robertson H.M."/>
            <person name="Bork P."/>
            <person name="Koonin E.V."/>
            <person name="Zdobnov E.M."/>
            <person name="Grigoriev I.V."/>
            <person name="Lynch M."/>
            <person name="Boore J.L."/>
        </authorList>
    </citation>
    <scope>NUCLEOTIDE SEQUENCE [LARGE SCALE GENOMIC DNA]</scope>
</reference>
<dbReference type="HOGENOM" id="CLU_3126491_0_0_1"/>
<sequence length="50" mass="5841">MATSIFVVPMQLNKSYQQPNSDKDFKTPYLKEVWRYFCGFFNMDVVGVIG</sequence>
<evidence type="ECO:0000313" key="2">
    <source>
        <dbReference type="Proteomes" id="UP000000305"/>
    </source>
</evidence>
<organism evidence="1 2">
    <name type="scientific">Daphnia pulex</name>
    <name type="common">Water flea</name>
    <dbReference type="NCBI Taxonomy" id="6669"/>
    <lineage>
        <taxon>Eukaryota</taxon>
        <taxon>Metazoa</taxon>
        <taxon>Ecdysozoa</taxon>
        <taxon>Arthropoda</taxon>
        <taxon>Crustacea</taxon>
        <taxon>Branchiopoda</taxon>
        <taxon>Diplostraca</taxon>
        <taxon>Cladocera</taxon>
        <taxon>Anomopoda</taxon>
        <taxon>Daphniidae</taxon>
        <taxon>Daphnia</taxon>
    </lineage>
</organism>
<dbReference type="Proteomes" id="UP000000305">
    <property type="component" value="Unassembled WGS sequence"/>
</dbReference>
<dbReference type="EMBL" id="GL732592">
    <property type="protein sequence ID" value="EFX73257.1"/>
    <property type="molecule type" value="Genomic_DNA"/>
</dbReference>
<dbReference type="AlphaFoldDB" id="E9H521"/>
<keyword evidence="2" id="KW-1185">Reference proteome</keyword>
<name>E9H521_DAPPU</name>
<protein>
    <submittedName>
        <fullName evidence="1">Uncharacterized protein</fullName>
    </submittedName>
</protein>
<accession>E9H521</accession>